<reference evidence="2" key="1">
    <citation type="submission" date="2020-08" db="EMBL/GenBank/DDBJ databases">
        <title>Genome sequencing and assembly of the red palm weevil Rhynchophorus ferrugineus.</title>
        <authorList>
            <person name="Dias G.B."/>
            <person name="Bergman C.M."/>
            <person name="Manee M."/>
        </authorList>
    </citation>
    <scope>NUCLEOTIDE SEQUENCE</scope>
    <source>
        <strain evidence="2">AA-2017</strain>
        <tissue evidence="2">Whole larva</tissue>
    </source>
</reference>
<sequence length="153" mass="17608">MSKFLPRNYCQLLESYLFERQFRVSHEMAFSRFKTISAGVPQGNVLGPLLYLLYTADIPTTKDILLGTFANDTIITAKDISLPRAIEKVKVAVHKIYKWTKNWKIQLNSSKSVHVNFALRRNNKNLIISLNGWPIPQAKSAKYLGIHLNYRLN</sequence>
<protein>
    <recommendedName>
        <fullName evidence="1">Reverse transcriptase domain-containing protein</fullName>
    </recommendedName>
</protein>
<name>A0A834J2W3_RHYFE</name>
<comment type="caution">
    <text evidence="2">The sequence shown here is derived from an EMBL/GenBank/DDBJ whole genome shotgun (WGS) entry which is preliminary data.</text>
</comment>
<dbReference type="OrthoDB" id="6761817at2759"/>
<gene>
    <name evidence="2" type="ORF">GWI33_003869</name>
</gene>
<dbReference type="PANTHER" id="PTHR33481">
    <property type="entry name" value="REVERSE TRANSCRIPTASE"/>
    <property type="match status" value="1"/>
</dbReference>
<dbReference type="InterPro" id="IPR000477">
    <property type="entry name" value="RT_dom"/>
</dbReference>
<evidence type="ECO:0000259" key="1">
    <source>
        <dbReference type="PROSITE" id="PS50878"/>
    </source>
</evidence>
<dbReference type="EMBL" id="JAACXV010000020">
    <property type="protein sequence ID" value="KAF7286812.1"/>
    <property type="molecule type" value="Genomic_DNA"/>
</dbReference>
<proteinExistence type="predicted"/>
<dbReference type="PANTHER" id="PTHR33481:SF1">
    <property type="entry name" value="ENDONUCLEASE_EXONUCLEASE_PHOSPHATASE DOMAIN-CONTAINING PROTEIN-RELATED"/>
    <property type="match status" value="1"/>
</dbReference>
<organism evidence="2 3">
    <name type="scientific">Rhynchophorus ferrugineus</name>
    <name type="common">Red palm weevil</name>
    <name type="synonym">Curculio ferrugineus</name>
    <dbReference type="NCBI Taxonomy" id="354439"/>
    <lineage>
        <taxon>Eukaryota</taxon>
        <taxon>Metazoa</taxon>
        <taxon>Ecdysozoa</taxon>
        <taxon>Arthropoda</taxon>
        <taxon>Hexapoda</taxon>
        <taxon>Insecta</taxon>
        <taxon>Pterygota</taxon>
        <taxon>Neoptera</taxon>
        <taxon>Endopterygota</taxon>
        <taxon>Coleoptera</taxon>
        <taxon>Polyphaga</taxon>
        <taxon>Cucujiformia</taxon>
        <taxon>Curculionidae</taxon>
        <taxon>Dryophthorinae</taxon>
        <taxon>Rhynchophorus</taxon>
    </lineage>
</organism>
<dbReference type="AlphaFoldDB" id="A0A834J2W3"/>
<evidence type="ECO:0000313" key="2">
    <source>
        <dbReference type="EMBL" id="KAF7286812.1"/>
    </source>
</evidence>
<dbReference type="PROSITE" id="PS50878">
    <property type="entry name" value="RT_POL"/>
    <property type="match status" value="1"/>
</dbReference>
<keyword evidence="3" id="KW-1185">Reference proteome</keyword>
<dbReference type="Pfam" id="PF00078">
    <property type="entry name" value="RVT_1"/>
    <property type="match status" value="1"/>
</dbReference>
<feature type="domain" description="Reverse transcriptase" evidence="1">
    <location>
        <begin position="1"/>
        <end position="148"/>
    </location>
</feature>
<accession>A0A834J2W3</accession>
<dbReference type="Proteomes" id="UP000625711">
    <property type="component" value="Unassembled WGS sequence"/>
</dbReference>
<evidence type="ECO:0000313" key="3">
    <source>
        <dbReference type="Proteomes" id="UP000625711"/>
    </source>
</evidence>